<dbReference type="InterPro" id="IPR005064">
    <property type="entry name" value="BUG"/>
</dbReference>
<dbReference type="Gene3D" id="3.40.190.150">
    <property type="entry name" value="Bordetella uptake gene, domain 1"/>
    <property type="match status" value="1"/>
</dbReference>
<gene>
    <name evidence="2" type="ORF">DDK22_19375</name>
</gene>
<protein>
    <submittedName>
        <fullName evidence="2">Tripartite tricarboxylate transporter substrate binding protein</fullName>
    </submittedName>
</protein>
<dbReference type="Gene3D" id="3.40.190.10">
    <property type="entry name" value="Periplasmic binding protein-like II"/>
    <property type="match status" value="1"/>
</dbReference>
<proteinExistence type="inferred from homology"/>
<dbReference type="PROSITE" id="PS51318">
    <property type="entry name" value="TAT"/>
    <property type="match status" value="1"/>
</dbReference>
<dbReference type="InterPro" id="IPR006311">
    <property type="entry name" value="TAT_signal"/>
</dbReference>
<comment type="caution">
    <text evidence="2">The sequence shown here is derived from an EMBL/GenBank/DDBJ whole genome shotgun (WGS) entry which is preliminary data.</text>
</comment>
<dbReference type="EMBL" id="QDHA01000044">
    <property type="protein sequence ID" value="RCJ06816.1"/>
    <property type="molecule type" value="Genomic_DNA"/>
</dbReference>
<name>A0A367PIJ4_CUPNE</name>
<evidence type="ECO:0000313" key="3">
    <source>
        <dbReference type="Proteomes" id="UP000253501"/>
    </source>
</evidence>
<dbReference type="PANTHER" id="PTHR42928">
    <property type="entry name" value="TRICARBOXYLATE-BINDING PROTEIN"/>
    <property type="match status" value="1"/>
</dbReference>
<dbReference type="PIRSF" id="PIRSF017082">
    <property type="entry name" value="YflP"/>
    <property type="match status" value="1"/>
</dbReference>
<dbReference type="SUPFAM" id="SSF53850">
    <property type="entry name" value="Periplasmic binding protein-like II"/>
    <property type="match status" value="1"/>
</dbReference>
<dbReference type="Pfam" id="PF03401">
    <property type="entry name" value="TctC"/>
    <property type="match status" value="1"/>
</dbReference>
<dbReference type="AlphaFoldDB" id="A0A367PIJ4"/>
<dbReference type="PANTHER" id="PTHR42928:SF5">
    <property type="entry name" value="BLR1237 PROTEIN"/>
    <property type="match status" value="1"/>
</dbReference>
<comment type="similarity">
    <text evidence="1">Belongs to the UPF0065 (bug) family.</text>
</comment>
<organism evidence="2 3">
    <name type="scientific">Cupriavidus necator</name>
    <name type="common">Alcaligenes eutrophus</name>
    <name type="synonym">Ralstonia eutropha</name>
    <dbReference type="NCBI Taxonomy" id="106590"/>
    <lineage>
        <taxon>Bacteria</taxon>
        <taxon>Pseudomonadati</taxon>
        <taxon>Pseudomonadota</taxon>
        <taxon>Betaproteobacteria</taxon>
        <taxon>Burkholderiales</taxon>
        <taxon>Burkholderiaceae</taxon>
        <taxon>Cupriavidus</taxon>
    </lineage>
</organism>
<sequence length="327" mass="34756">MSDVFERRDFCRAVAASALTLLLPSARAGQFPDRPLKIIVGFSPGGPTDVITREFARRLEREIGQPVIVDNRPGAGQVIAMQAAINGGADGYTLVIGTPGGFSIGPKLYKNLQYDPKKFVPVTPLTTQANILVALPSFPASSFTELVKLGKTRKAPINYGSLGAGSSVHLAMEMFKKKSGLDAQHIAYKGEAPALLALKSQEVELGAITMFGVLSRIRSGELKALGVFQAKPDSNLPQIQTTVQAGFPDIDLPSWVGLFAPPGTPKNATDKIEAAARRVLQSAGFLAYLSTVGNGPLALDNAAFVSMIQKQTLQLGEVIDAMQLKPE</sequence>
<dbReference type="InterPro" id="IPR042100">
    <property type="entry name" value="Bug_dom1"/>
</dbReference>
<dbReference type="Proteomes" id="UP000253501">
    <property type="component" value="Unassembled WGS sequence"/>
</dbReference>
<evidence type="ECO:0000256" key="1">
    <source>
        <dbReference type="ARBA" id="ARBA00006987"/>
    </source>
</evidence>
<evidence type="ECO:0000313" key="2">
    <source>
        <dbReference type="EMBL" id="RCJ06816.1"/>
    </source>
</evidence>
<dbReference type="RefSeq" id="WP_114133337.1">
    <property type="nucleotide sequence ID" value="NZ_CP068435.1"/>
</dbReference>
<accession>A0A367PIJ4</accession>
<reference evidence="2 3" key="1">
    <citation type="submission" date="2018-04" db="EMBL/GenBank/DDBJ databases">
        <title>Cupriavidus necator CR12 genome sequencing and assembly.</title>
        <authorList>
            <person name="Ben Fekih I."/>
            <person name="Mazhar H.S."/>
            <person name="Bello S.K."/>
            <person name="Rensing C."/>
        </authorList>
    </citation>
    <scope>NUCLEOTIDE SEQUENCE [LARGE SCALE GENOMIC DNA]</scope>
    <source>
        <strain evidence="2 3">CR12</strain>
    </source>
</reference>
<dbReference type="CDD" id="cd07012">
    <property type="entry name" value="PBP2_Bug_TTT"/>
    <property type="match status" value="1"/>
</dbReference>